<dbReference type="Proteomes" id="UP000283128">
    <property type="component" value="Unassembled WGS sequence"/>
</dbReference>
<reference evidence="1 2" key="1">
    <citation type="submission" date="2019-01" db="EMBL/GenBank/DDBJ databases">
        <title>Genome sequences of Streptomyces and Rhizobium isolates collected from root and soil.</title>
        <authorList>
            <person name="Chhettri S."/>
            <person name="Sevigny J.L."/>
            <person name="Sen A."/>
            <person name="Ennis N."/>
            <person name="Tisa L."/>
        </authorList>
    </citation>
    <scope>NUCLEOTIDE SEQUENCE [LARGE SCALE GENOMIC DNA]</scope>
    <source>
        <strain evidence="1 2">San01</strain>
    </source>
</reference>
<dbReference type="AlphaFoldDB" id="A0A437P495"/>
<gene>
    <name evidence="1" type="ORF">EOT10_35350</name>
</gene>
<sequence length="227" mass="24882">MIACAAVLGVVAGTCTGYVIQAGRAPDPLPPLNQPAMAQAGGKGPAPLSAARDRQVRMDGDLRKLLLNRPKGATSLPKARTSDRWVSFIDIAERYNRPQDAFTDLVDAQFRRAAIDQWREGGTMVSVSLTQYRDEEIVASADAVVNHQSRADDSDPTTYSRDIPGSGNGMVYVYAQPDREPGYVPLYQARAFASRGDTMMEVYLVSPRPIDKKRAAQVARQQWERLG</sequence>
<name>A0A437P495_9ACTN</name>
<organism evidence="1 2">
    <name type="scientific">Streptomyces antnestii</name>
    <dbReference type="NCBI Taxonomy" id="2494256"/>
    <lineage>
        <taxon>Bacteria</taxon>
        <taxon>Bacillati</taxon>
        <taxon>Actinomycetota</taxon>
        <taxon>Actinomycetes</taxon>
        <taxon>Kitasatosporales</taxon>
        <taxon>Streptomycetaceae</taxon>
        <taxon>Streptomyces</taxon>
    </lineage>
</organism>
<dbReference type="OrthoDB" id="3852193at2"/>
<proteinExistence type="predicted"/>
<comment type="caution">
    <text evidence="1">The sequence shown here is derived from an EMBL/GenBank/DDBJ whole genome shotgun (WGS) entry which is preliminary data.</text>
</comment>
<keyword evidence="2" id="KW-1185">Reference proteome</keyword>
<evidence type="ECO:0000313" key="1">
    <source>
        <dbReference type="EMBL" id="RVU17080.1"/>
    </source>
</evidence>
<dbReference type="EMBL" id="RZYA01000025">
    <property type="protein sequence ID" value="RVU17080.1"/>
    <property type="molecule type" value="Genomic_DNA"/>
</dbReference>
<evidence type="ECO:0000313" key="2">
    <source>
        <dbReference type="Proteomes" id="UP000283128"/>
    </source>
</evidence>
<protein>
    <submittedName>
        <fullName evidence="1">Uncharacterized protein</fullName>
    </submittedName>
</protein>
<accession>A0A437P495</accession>